<sequence length="192" mass="22902">MAKKFTEQEREKIKLQLIMECDQMWTIFGYKKTNIDEICRKVGLSKGAFYLFFASKELLFWDVIKYKIEGFHKKTMDILEAEPNKNGWLRSIKLLFREYDQGNWLKNITSSEFQLLITRSPERAMEELKEHETFLKEDMLQTYGITLRVPVEDMMLSIQALFLMLLHKEQFQGKHIEIFDGLIEALFEKNVV</sequence>
<evidence type="ECO:0000313" key="5">
    <source>
        <dbReference type="Proteomes" id="UP000618943"/>
    </source>
</evidence>
<dbReference type="InterPro" id="IPR009057">
    <property type="entry name" value="Homeodomain-like_sf"/>
</dbReference>
<dbReference type="EMBL" id="JAEOAH010000009">
    <property type="protein sequence ID" value="MBK3495069.1"/>
    <property type="molecule type" value="Genomic_DNA"/>
</dbReference>
<protein>
    <submittedName>
        <fullName evidence="4">TetR/AcrR family transcriptional regulator</fullName>
    </submittedName>
</protein>
<feature type="domain" description="HTH tetR-type" evidence="3">
    <location>
        <begin position="11"/>
        <end position="71"/>
    </location>
</feature>
<gene>
    <name evidence="4" type="ORF">JFL43_09390</name>
</gene>
<dbReference type="InterPro" id="IPR001647">
    <property type="entry name" value="HTH_TetR"/>
</dbReference>
<dbReference type="Pfam" id="PF00440">
    <property type="entry name" value="TetR_N"/>
    <property type="match status" value="1"/>
</dbReference>
<proteinExistence type="predicted"/>
<dbReference type="SUPFAM" id="SSF46689">
    <property type="entry name" value="Homeodomain-like"/>
    <property type="match status" value="1"/>
</dbReference>
<evidence type="ECO:0000256" key="2">
    <source>
        <dbReference type="PROSITE-ProRule" id="PRU00335"/>
    </source>
</evidence>
<evidence type="ECO:0000256" key="1">
    <source>
        <dbReference type="ARBA" id="ARBA00023125"/>
    </source>
</evidence>
<name>A0ABS1H6M2_9BACL</name>
<organism evidence="4 5">
    <name type="scientific">Viridibacillus soli</name>
    <dbReference type="NCBI Taxonomy" id="2798301"/>
    <lineage>
        <taxon>Bacteria</taxon>
        <taxon>Bacillati</taxon>
        <taxon>Bacillota</taxon>
        <taxon>Bacilli</taxon>
        <taxon>Bacillales</taxon>
        <taxon>Caryophanaceae</taxon>
        <taxon>Viridibacillus</taxon>
    </lineage>
</organism>
<dbReference type="RefSeq" id="WP_100796928.1">
    <property type="nucleotide sequence ID" value="NZ_JAEOAH010000009.1"/>
</dbReference>
<evidence type="ECO:0000259" key="3">
    <source>
        <dbReference type="PROSITE" id="PS50977"/>
    </source>
</evidence>
<evidence type="ECO:0000313" key="4">
    <source>
        <dbReference type="EMBL" id="MBK3495069.1"/>
    </source>
</evidence>
<comment type="caution">
    <text evidence="4">The sequence shown here is derived from an EMBL/GenBank/DDBJ whole genome shotgun (WGS) entry which is preliminary data.</text>
</comment>
<accession>A0ABS1H6M2</accession>
<dbReference type="Proteomes" id="UP000618943">
    <property type="component" value="Unassembled WGS sequence"/>
</dbReference>
<keyword evidence="1 2" id="KW-0238">DNA-binding</keyword>
<reference evidence="4 5" key="1">
    <citation type="submission" date="2020-12" db="EMBL/GenBank/DDBJ databases">
        <title>YIM B01967 draft genome.</title>
        <authorList>
            <person name="Yan X."/>
        </authorList>
    </citation>
    <scope>NUCLEOTIDE SEQUENCE [LARGE SCALE GENOMIC DNA]</scope>
    <source>
        <strain evidence="4 5">YIM B01967</strain>
    </source>
</reference>
<keyword evidence="5" id="KW-1185">Reference proteome</keyword>
<dbReference type="Gene3D" id="1.10.357.10">
    <property type="entry name" value="Tetracycline Repressor, domain 2"/>
    <property type="match status" value="1"/>
</dbReference>
<feature type="DNA-binding region" description="H-T-H motif" evidence="2">
    <location>
        <begin position="34"/>
        <end position="53"/>
    </location>
</feature>
<dbReference type="PROSITE" id="PS50977">
    <property type="entry name" value="HTH_TETR_2"/>
    <property type="match status" value="1"/>
</dbReference>